<protein>
    <submittedName>
        <fullName evidence="1">Uncharacterized protein</fullName>
    </submittedName>
</protein>
<sequence>MSVTDDFEKTVRICDFYYARRMKGIRILTVRTSGPGWKHWDMKMWDVEDLVKRLGLTRHEYFANEWLVENQIPHRAVVSVQTLEEMVHMAETMEGVRAEYILAKKLYERIKYQLAKIGKDKRIRERDLERIFLGERSGKRAKGFSSLSQKRN</sequence>
<dbReference type="Proteomes" id="UP001301769">
    <property type="component" value="Unassembled WGS sequence"/>
</dbReference>
<evidence type="ECO:0000313" key="2">
    <source>
        <dbReference type="Proteomes" id="UP001301769"/>
    </source>
</evidence>
<gene>
    <name evidence="1" type="ORF">QBC37DRAFT_379404</name>
</gene>
<reference evidence="1" key="1">
    <citation type="journal article" date="2023" name="Mol. Phylogenet. Evol.">
        <title>Genome-scale phylogeny and comparative genomics of the fungal order Sordariales.</title>
        <authorList>
            <person name="Hensen N."/>
            <person name="Bonometti L."/>
            <person name="Westerberg I."/>
            <person name="Brannstrom I.O."/>
            <person name="Guillou S."/>
            <person name="Cros-Aarteil S."/>
            <person name="Calhoun S."/>
            <person name="Haridas S."/>
            <person name="Kuo A."/>
            <person name="Mondo S."/>
            <person name="Pangilinan J."/>
            <person name="Riley R."/>
            <person name="LaButti K."/>
            <person name="Andreopoulos B."/>
            <person name="Lipzen A."/>
            <person name="Chen C."/>
            <person name="Yan M."/>
            <person name="Daum C."/>
            <person name="Ng V."/>
            <person name="Clum A."/>
            <person name="Steindorff A."/>
            <person name="Ohm R.A."/>
            <person name="Martin F."/>
            <person name="Silar P."/>
            <person name="Natvig D.O."/>
            <person name="Lalanne C."/>
            <person name="Gautier V."/>
            <person name="Ament-Velasquez S.L."/>
            <person name="Kruys A."/>
            <person name="Hutchinson M.I."/>
            <person name="Powell A.J."/>
            <person name="Barry K."/>
            <person name="Miller A.N."/>
            <person name="Grigoriev I.V."/>
            <person name="Debuchy R."/>
            <person name="Gladieux P."/>
            <person name="Hiltunen Thoren M."/>
            <person name="Johannesson H."/>
        </authorList>
    </citation>
    <scope>NUCLEOTIDE SEQUENCE</scope>
    <source>
        <strain evidence="1">PSN293</strain>
    </source>
</reference>
<accession>A0AAN6XWB7</accession>
<evidence type="ECO:0000313" key="1">
    <source>
        <dbReference type="EMBL" id="KAK4208128.1"/>
    </source>
</evidence>
<comment type="caution">
    <text evidence="1">The sequence shown here is derived from an EMBL/GenBank/DDBJ whole genome shotgun (WGS) entry which is preliminary data.</text>
</comment>
<dbReference type="EMBL" id="MU858257">
    <property type="protein sequence ID" value="KAK4208128.1"/>
    <property type="molecule type" value="Genomic_DNA"/>
</dbReference>
<name>A0AAN6XWB7_9PEZI</name>
<reference evidence="1" key="2">
    <citation type="submission" date="2023-05" db="EMBL/GenBank/DDBJ databases">
        <authorList>
            <consortium name="Lawrence Berkeley National Laboratory"/>
            <person name="Steindorff A."/>
            <person name="Hensen N."/>
            <person name="Bonometti L."/>
            <person name="Westerberg I."/>
            <person name="Brannstrom I.O."/>
            <person name="Guillou S."/>
            <person name="Cros-Aarteil S."/>
            <person name="Calhoun S."/>
            <person name="Haridas S."/>
            <person name="Kuo A."/>
            <person name="Mondo S."/>
            <person name="Pangilinan J."/>
            <person name="Riley R."/>
            <person name="Labutti K."/>
            <person name="Andreopoulos B."/>
            <person name="Lipzen A."/>
            <person name="Chen C."/>
            <person name="Yanf M."/>
            <person name="Daum C."/>
            <person name="Ng V."/>
            <person name="Clum A."/>
            <person name="Ohm R."/>
            <person name="Martin F."/>
            <person name="Silar P."/>
            <person name="Natvig D."/>
            <person name="Lalanne C."/>
            <person name="Gautier V."/>
            <person name="Ament-Velasquez S.L."/>
            <person name="Kruys A."/>
            <person name="Hutchinson M.I."/>
            <person name="Powell A.J."/>
            <person name="Barry K."/>
            <person name="Miller A.N."/>
            <person name="Grigoriev I.V."/>
            <person name="Debuchy R."/>
            <person name="Gladieux P."/>
            <person name="Thoren M.H."/>
            <person name="Johannesson H."/>
        </authorList>
    </citation>
    <scope>NUCLEOTIDE SEQUENCE</scope>
    <source>
        <strain evidence="1">PSN293</strain>
    </source>
</reference>
<dbReference type="AlphaFoldDB" id="A0AAN6XWB7"/>
<keyword evidence="2" id="KW-1185">Reference proteome</keyword>
<organism evidence="1 2">
    <name type="scientific">Rhypophila decipiens</name>
    <dbReference type="NCBI Taxonomy" id="261697"/>
    <lineage>
        <taxon>Eukaryota</taxon>
        <taxon>Fungi</taxon>
        <taxon>Dikarya</taxon>
        <taxon>Ascomycota</taxon>
        <taxon>Pezizomycotina</taxon>
        <taxon>Sordariomycetes</taxon>
        <taxon>Sordariomycetidae</taxon>
        <taxon>Sordariales</taxon>
        <taxon>Naviculisporaceae</taxon>
        <taxon>Rhypophila</taxon>
    </lineage>
</organism>
<proteinExistence type="predicted"/>